<dbReference type="PANTHER" id="PTHR10127">
    <property type="entry name" value="DISCOIDIN, CUB, EGF, LAMININ , AND ZINC METALLOPROTEASE DOMAIN CONTAINING"/>
    <property type="match status" value="1"/>
</dbReference>
<dbReference type="GO" id="GO:0006508">
    <property type="term" value="P:proteolysis"/>
    <property type="evidence" value="ECO:0007669"/>
    <property type="project" value="InterPro"/>
</dbReference>
<dbReference type="InterPro" id="IPR024079">
    <property type="entry name" value="MetalloPept_cat_dom_sf"/>
</dbReference>
<feature type="signal peptide" evidence="3">
    <location>
        <begin position="1"/>
        <end position="28"/>
    </location>
</feature>
<dbReference type="Pfam" id="PF01400">
    <property type="entry name" value="Astacin"/>
    <property type="match status" value="1"/>
</dbReference>
<evidence type="ECO:0000256" key="3">
    <source>
        <dbReference type="SAM" id="SignalP"/>
    </source>
</evidence>
<evidence type="ECO:0000313" key="5">
    <source>
        <dbReference type="EMBL" id="ETW06647.1"/>
    </source>
</evidence>
<dbReference type="PROSITE" id="PS51864">
    <property type="entry name" value="ASTACIN"/>
    <property type="match status" value="1"/>
</dbReference>
<keyword evidence="1" id="KW-0862">Zinc</keyword>
<accession>A0A024ULA4</accession>
<name>A0A024ULA4_9STRA</name>
<feature type="chain" id="PRO_5001538218" description="Peptidase M12A domain-containing protein" evidence="3">
    <location>
        <begin position="29"/>
        <end position="905"/>
    </location>
</feature>
<keyword evidence="3" id="KW-0732">Signal</keyword>
<feature type="domain" description="Peptidase M12A" evidence="4">
    <location>
        <begin position="589"/>
        <end position="813"/>
    </location>
</feature>
<dbReference type="SMART" id="SM00235">
    <property type="entry name" value="ZnMc"/>
    <property type="match status" value="1"/>
</dbReference>
<protein>
    <recommendedName>
        <fullName evidence="4">Peptidase M12A domain-containing protein</fullName>
    </recommendedName>
</protein>
<evidence type="ECO:0000259" key="4">
    <source>
        <dbReference type="PROSITE" id="PS51864"/>
    </source>
</evidence>
<feature type="transmembrane region" description="Helical" evidence="2">
    <location>
        <begin position="857"/>
        <end position="876"/>
    </location>
</feature>
<dbReference type="InterPro" id="IPR001506">
    <property type="entry name" value="Peptidase_M12A"/>
</dbReference>
<dbReference type="GO" id="GO:0004222">
    <property type="term" value="F:metalloendopeptidase activity"/>
    <property type="evidence" value="ECO:0007669"/>
    <property type="project" value="InterPro"/>
</dbReference>
<dbReference type="OrthoDB" id="291007at2759"/>
<reference evidence="5" key="1">
    <citation type="submission" date="2013-12" db="EMBL/GenBank/DDBJ databases">
        <title>The Genome Sequence of Aphanomyces invadans NJM9701.</title>
        <authorList>
            <consortium name="The Broad Institute Genomics Platform"/>
            <person name="Russ C."/>
            <person name="Tyler B."/>
            <person name="van West P."/>
            <person name="Dieguez-Uribeondo J."/>
            <person name="Young S.K."/>
            <person name="Zeng Q."/>
            <person name="Gargeya S."/>
            <person name="Fitzgerald M."/>
            <person name="Abouelleil A."/>
            <person name="Alvarado L."/>
            <person name="Chapman S.B."/>
            <person name="Gainer-Dewar J."/>
            <person name="Goldberg J."/>
            <person name="Griggs A."/>
            <person name="Gujja S."/>
            <person name="Hansen M."/>
            <person name="Howarth C."/>
            <person name="Imamovic A."/>
            <person name="Ireland A."/>
            <person name="Larimer J."/>
            <person name="McCowan C."/>
            <person name="Murphy C."/>
            <person name="Pearson M."/>
            <person name="Poon T.W."/>
            <person name="Priest M."/>
            <person name="Roberts A."/>
            <person name="Saif S."/>
            <person name="Shea T."/>
            <person name="Sykes S."/>
            <person name="Wortman J."/>
            <person name="Nusbaum C."/>
            <person name="Birren B."/>
        </authorList>
    </citation>
    <scope>NUCLEOTIDE SEQUENCE [LARGE SCALE GENOMIC DNA]</scope>
    <source>
        <strain evidence="5">NJM9701</strain>
    </source>
</reference>
<organism evidence="5">
    <name type="scientific">Aphanomyces invadans</name>
    <dbReference type="NCBI Taxonomy" id="157072"/>
    <lineage>
        <taxon>Eukaryota</taxon>
        <taxon>Sar</taxon>
        <taxon>Stramenopiles</taxon>
        <taxon>Oomycota</taxon>
        <taxon>Saprolegniomycetes</taxon>
        <taxon>Saprolegniales</taxon>
        <taxon>Verrucalvaceae</taxon>
        <taxon>Aphanomyces</taxon>
    </lineage>
</organism>
<keyword evidence="2" id="KW-0812">Transmembrane</keyword>
<feature type="binding site" evidence="1">
    <location>
        <position position="699"/>
    </location>
    <ligand>
        <name>Zn(2+)</name>
        <dbReference type="ChEBI" id="CHEBI:29105"/>
        <note>catalytic</note>
    </ligand>
</feature>
<dbReference type="STRING" id="157072.A0A024ULA4"/>
<gene>
    <name evidence="5" type="ORF">H310_02837</name>
</gene>
<evidence type="ECO:0000256" key="2">
    <source>
        <dbReference type="SAM" id="Phobius"/>
    </source>
</evidence>
<feature type="binding site" evidence="1">
    <location>
        <position position="689"/>
    </location>
    <ligand>
        <name>Zn(2+)</name>
        <dbReference type="ChEBI" id="CHEBI:29105"/>
        <note>catalytic</note>
    </ligand>
</feature>
<feature type="binding site" evidence="1">
    <location>
        <position position="693"/>
    </location>
    <ligand>
        <name>Zn(2+)</name>
        <dbReference type="ChEBI" id="CHEBI:29105"/>
        <note>catalytic</note>
    </ligand>
</feature>
<keyword evidence="2" id="KW-0472">Membrane</keyword>
<dbReference type="GeneID" id="20079887"/>
<comment type="caution">
    <text evidence="1">Lacks conserved residue(s) required for the propagation of feature annotation.</text>
</comment>
<dbReference type="InterPro" id="IPR006026">
    <property type="entry name" value="Peptidase_Metallo"/>
</dbReference>
<evidence type="ECO:0000256" key="1">
    <source>
        <dbReference type="PROSITE-ProRule" id="PRU01211"/>
    </source>
</evidence>
<proteinExistence type="predicted"/>
<dbReference type="eggNOG" id="KOG3714">
    <property type="taxonomic scope" value="Eukaryota"/>
</dbReference>
<dbReference type="Gene3D" id="3.40.390.10">
    <property type="entry name" value="Collagenase (Catalytic Domain)"/>
    <property type="match status" value="1"/>
</dbReference>
<dbReference type="SUPFAM" id="SSF55486">
    <property type="entry name" value="Metalloproteases ('zincins'), catalytic domain"/>
    <property type="match status" value="1"/>
</dbReference>
<dbReference type="VEuPathDB" id="FungiDB:H310_02837"/>
<dbReference type="PANTHER" id="PTHR10127:SF850">
    <property type="entry name" value="METALLOENDOPEPTIDASE"/>
    <property type="match status" value="1"/>
</dbReference>
<dbReference type="AlphaFoldDB" id="A0A024ULA4"/>
<comment type="cofactor">
    <cofactor evidence="1">
        <name>Zn(2+)</name>
        <dbReference type="ChEBI" id="CHEBI:29105"/>
    </cofactor>
    <text evidence="1">Binds 1 zinc ion per subunit.</text>
</comment>
<keyword evidence="1" id="KW-0479">Metal-binding</keyword>
<sequence length="905" mass="99232">MATPPVSMVRRTLLAAVAVGLVAGDAHASGFFVCPGQCEAMFLPRDMDDVDDCSCVTTNNQPSRSLLSQSVGGDSSYRCPKGASAKALHPTSFDDCECFENLHRNDKAGQCVTEITCSGKYTLKTGLTSARSLADCDCLDPYIKDESTGECQLTFCPRAANYVKKHGVTQVHSLVDCDCLEPYTKNAQSGECYIRFECPEHASPPVQGYAKSIADCTCDWGFVRPQVKSKKYSGDPFCVAETPTFACPPHSRPLPTVDRSPQNFMDCECANGYDRLEKLEMCVEAMAPSLRGDTNATNATRVEFECPDFSVPLAPHPYSMHQCRCLPGFEPNWSMQSCDWTPDYYVCPPHSFNPYPALPPLGFLDCHCAKGYHRNDADGVCVENDTMLGETGCPAGALAKTWPVHDPAWDCFCPHGEIQTDGNVSAIATADFMSRLDSSVPVDMDWSVRCKNSAVVGFYGCPPNAVMNHWPVVVLEDCSCKAGFDTVAAANDVGMTCNRTTESFPPCTAGMGRSPVDNVCRFPAEAVLPSPHAAAAGATTGRLVVNGNELDYVVVEEGIMVTQGDIAVGTSFGYLGEGPDSDVLFYVLHGYYNKEKESRWKDATMCFTVDKQVQHRRDDIWTAMQHIAVNTGFRFVECKEEYCDDHLTDCDDVVDFSPTASSCWSSIGRVGGRQMLGISDDCSDGNLIHVVLHAMGLHHPTVRPDRDAHIQIAWECVEPAKRTYFAVEHLEHIYSADDVVVAAVDVPYDFFSIMHHRADAFVNASMADGGCMTIFPRIEDPYQRQAVMTGMGQREKLSLTDIHYVWVLYPELKESMAVKASQRVDDAVEDVPEYHEPRLHTKDDAVPYRPPSSTSGAVGAVVCAVAFLAIVGFASFEMRRVARKKAEAEGSTRFSDPLLSDPMYD</sequence>
<dbReference type="GO" id="GO:0008270">
    <property type="term" value="F:zinc ion binding"/>
    <property type="evidence" value="ECO:0007669"/>
    <property type="project" value="UniProtKB-UniRule"/>
</dbReference>
<dbReference type="RefSeq" id="XP_008864722.1">
    <property type="nucleotide sequence ID" value="XM_008866500.1"/>
</dbReference>
<keyword evidence="2" id="KW-1133">Transmembrane helix</keyword>
<dbReference type="EMBL" id="KI913955">
    <property type="protein sequence ID" value="ETW06647.1"/>
    <property type="molecule type" value="Genomic_DNA"/>
</dbReference>